<reference evidence="1" key="1">
    <citation type="journal article" date="2008" name="BMC Genomics">
        <title>Analysis of 4,664 high-quality sequence-finished poplar full-length cDNA clones and their utility for the discovery of genes responding to insect feeding.</title>
        <authorList>
            <person name="Ralph S.G."/>
            <person name="Chun H.J."/>
            <person name="Cooper D."/>
            <person name="Kirkpatrick R."/>
            <person name="Kolosova N."/>
            <person name="Gunter L."/>
            <person name="Tuskan G.A."/>
            <person name="Douglas C.J."/>
            <person name="Holt R.A."/>
            <person name="Jones S.J."/>
            <person name="Marra M.A."/>
            <person name="Bohlmann J."/>
        </authorList>
    </citation>
    <scope>NUCLEOTIDE SEQUENCE</scope>
    <source>
        <tissue evidence="1">Young and mature leaves</tissue>
    </source>
</reference>
<sequence length="100" mass="11095">MTHRKLLIQRLIIFQNISRNQSSPRKQIICKASLITCSQGSLHLYGHCVLLTAEILAGAGNFGGQVNKDMQGKLKMALGHIPAENLALTLLMSFLDHNWI</sequence>
<protein>
    <submittedName>
        <fullName evidence="1">Uncharacterized protein</fullName>
    </submittedName>
</protein>
<dbReference type="AlphaFoldDB" id="A9PFI2"/>
<accession>A9PFI2</accession>
<proteinExistence type="evidence at transcript level"/>
<organism evidence="1">
    <name type="scientific">Populus trichocarpa</name>
    <name type="common">Western balsam poplar</name>
    <name type="synonym">Populus balsamifera subsp. trichocarpa</name>
    <dbReference type="NCBI Taxonomy" id="3694"/>
    <lineage>
        <taxon>Eukaryota</taxon>
        <taxon>Viridiplantae</taxon>
        <taxon>Streptophyta</taxon>
        <taxon>Embryophyta</taxon>
        <taxon>Tracheophyta</taxon>
        <taxon>Spermatophyta</taxon>
        <taxon>Magnoliopsida</taxon>
        <taxon>eudicotyledons</taxon>
        <taxon>Gunneridae</taxon>
        <taxon>Pentapetalae</taxon>
        <taxon>rosids</taxon>
        <taxon>fabids</taxon>
        <taxon>Malpighiales</taxon>
        <taxon>Salicaceae</taxon>
        <taxon>Saliceae</taxon>
        <taxon>Populus</taxon>
    </lineage>
</organism>
<dbReference type="EMBL" id="EF147101">
    <property type="protein sequence ID" value="ABK95135.1"/>
    <property type="molecule type" value="mRNA"/>
</dbReference>
<evidence type="ECO:0000313" key="1">
    <source>
        <dbReference type="EMBL" id="ABK95135.1"/>
    </source>
</evidence>
<name>A9PFI2_POPTR</name>